<evidence type="ECO:0000256" key="2">
    <source>
        <dbReference type="SAM" id="Phobius"/>
    </source>
</evidence>
<feature type="transmembrane region" description="Helical" evidence="2">
    <location>
        <begin position="415"/>
        <end position="437"/>
    </location>
</feature>
<keyword evidence="5" id="KW-1185">Reference proteome</keyword>
<dbReference type="InterPro" id="IPR025738">
    <property type="entry name" value="BatD"/>
</dbReference>
<feature type="chain" id="PRO_5045884982" evidence="3">
    <location>
        <begin position="22"/>
        <end position="559"/>
    </location>
</feature>
<dbReference type="Proteomes" id="UP001459204">
    <property type="component" value="Unassembled WGS sequence"/>
</dbReference>
<feature type="signal peptide" evidence="3">
    <location>
        <begin position="1"/>
        <end position="21"/>
    </location>
</feature>
<feature type="compositionally biased region" description="Pro residues" evidence="1">
    <location>
        <begin position="550"/>
        <end position="559"/>
    </location>
</feature>
<proteinExistence type="predicted"/>
<evidence type="ECO:0000256" key="1">
    <source>
        <dbReference type="SAM" id="MobiDB-lite"/>
    </source>
</evidence>
<evidence type="ECO:0000256" key="3">
    <source>
        <dbReference type="SAM" id="SignalP"/>
    </source>
</evidence>
<sequence length="559" mass="59253">MKRVIALWLLTLLAFADTASAAARAWLEQPEVALGQAITLNIETDAVSATPDLTPLLRDFELEGQSDSRSVRLVNGRMTSSTTFAIALRPRRAGTLAIPALQVGAQRTSPLTVDVAATATADAAANGLAFVEMEIDDASPYVQQSVGVTVRLYYAMPLVSGQLDLDPPEDALLQRVGEIVQSSREIDGRRYSTAERRFLLVPERSGALTLPGPRFEGRGAGGWMDDLLGGNSREVRINGSPRTLQVRPQPANAPQPWLPLRDLRLRYAGAPQQLRAGEAATFTVEATAVGATQAQLPELPTPSIPGAQVFAEPPQYNETFAGGTPQVKLTRRYAVVPEQAGRLVVPGLAMDWWDVRAGAAKTASLPDLTLAVAAGTGAGVSAPPLANPANVGAATGTGGDVIAFDSEDRNLPAHLWPWVAAGFAVLWLATLVWGLLARGSGVRAKPRAPPPGAPSTSVPSRATHSAADLKRALDAGGLEDIEDTLCGMARPPARDLDELLARLASAPQRGAVEELRRARWAGGDIALARQTLREAFRGGPVWQPERAPPEEPLPPLYPN</sequence>
<dbReference type="PANTHER" id="PTHR40940">
    <property type="entry name" value="PROTEIN BATD-RELATED"/>
    <property type="match status" value="1"/>
</dbReference>
<comment type="caution">
    <text evidence="4">The sequence shown here is derived from an EMBL/GenBank/DDBJ whole genome shotgun (WGS) entry which is preliminary data.</text>
</comment>
<evidence type="ECO:0000313" key="4">
    <source>
        <dbReference type="EMBL" id="MEL1266028.1"/>
    </source>
</evidence>
<accession>A0ABU9J5M3</accession>
<dbReference type="Pfam" id="PF13584">
    <property type="entry name" value="BatD"/>
    <property type="match status" value="1"/>
</dbReference>
<keyword evidence="2" id="KW-0812">Transmembrane</keyword>
<dbReference type="RefSeq" id="WP_341727201.1">
    <property type="nucleotide sequence ID" value="NZ_JBBWWT010000011.1"/>
</dbReference>
<keyword evidence="2" id="KW-1133">Transmembrane helix</keyword>
<protein>
    <submittedName>
        <fullName evidence="4">BatD family protein</fullName>
    </submittedName>
</protein>
<keyword evidence="3" id="KW-0732">Signal</keyword>
<reference evidence="4 5" key="1">
    <citation type="submission" date="2024-04" db="EMBL/GenBank/DDBJ databases">
        <title>Draft genome sequence of Pseudoxanthomonas putridarboris WD12.</title>
        <authorList>
            <person name="Oh J."/>
        </authorList>
    </citation>
    <scope>NUCLEOTIDE SEQUENCE [LARGE SCALE GENOMIC DNA]</scope>
    <source>
        <strain evidence="4 5">WD12</strain>
    </source>
</reference>
<gene>
    <name evidence="4" type="ORF">AAD027_16865</name>
</gene>
<dbReference type="PANTHER" id="PTHR40940:SF1">
    <property type="entry name" value="PROTEIN BATD"/>
    <property type="match status" value="1"/>
</dbReference>
<organism evidence="4 5">
    <name type="scientific">Pseudoxanthomonas putridarboris</name>
    <dbReference type="NCBI Taxonomy" id="752605"/>
    <lineage>
        <taxon>Bacteria</taxon>
        <taxon>Pseudomonadati</taxon>
        <taxon>Pseudomonadota</taxon>
        <taxon>Gammaproteobacteria</taxon>
        <taxon>Lysobacterales</taxon>
        <taxon>Lysobacteraceae</taxon>
        <taxon>Pseudoxanthomonas</taxon>
    </lineage>
</organism>
<dbReference type="EMBL" id="JBBWWT010000011">
    <property type="protein sequence ID" value="MEL1266028.1"/>
    <property type="molecule type" value="Genomic_DNA"/>
</dbReference>
<name>A0ABU9J5M3_9GAMM</name>
<feature type="region of interest" description="Disordered" evidence="1">
    <location>
        <begin position="538"/>
        <end position="559"/>
    </location>
</feature>
<feature type="region of interest" description="Disordered" evidence="1">
    <location>
        <begin position="441"/>
        <end position="466"/>
    </location>
</feature>
<keyword evidence="2" id="KW-0472">Membrane</keyword>
<evidence type="ECO:0000313" key="5">
    <source>
        <dbReference type="Proteomes" id="UP001459204"/>
    </source>
</evidence>